<gene>
    <name evidence="2" type="ORF">CPRO_11190</name>
    <name evidence="3" type="ORF">SAMN02745151_02704</name>
</gene>
<sequence>MSGRILITGDKHGTFLPLFNLAEKVELKDSDILIIAGDAGYVWNEDFSYGIETLQQIFPGTIAFIDGNHENHALLNGLEICQWSGGKAHQIGERVYHLMRGEIYSIYGNNFFTFGGARSIDKDRREEGISWWKEEEPSPEEIEYGQKQLVENYNQIDYVITHETPLFARECISRLKQIDGDYHLPTHLQEWYHFILGSQRFKKWYFGHMHVDQAITPKLRGVHADILPIDEENSIC</sequence>
<reference evidence="4" key="2">
    <citation type="submission" date="2016-01" db="EMBL/GenBank/DDBJ databases">
        <authorList>
            <person name="Poehlein A."/>
            <person name="Schlien K."/>
            <person name="Gottschalk G."/>
            <person name="Buckel W."/>
            <person name="Daniel R."/>
        </authorList>
    </citation>
    <scope>NUCLEOTIDE SEQUENCE [LARGE SCALE GENOMIC DNA]</scope>
    <source>
        <strain evidence="4">X2</strain>
    </source>
</reference>
<accession>A0A0X1U706</accession>
<dbReference type="EMBL" id="FQUA01000016">
    <property type="protein sequence ID" value="SHF07946.1"/>
    <property type="molecule type" value="Genomic_DNA"/>
</dbReference>
<dbReference type="Proteomes" id="UP000184204">
    <property type="component" value="Unassembled WGS sequence"/>
</dbReference>
<reference evidence="3" key="4">
    <citation type="submission" date="2016-11" db="EMBL/GenBank/DDBJ databases">
        <authorList>
            <person name="Varghese N."/>
            <person name="Submissions S."/>
        </authorList>
    </citation>
    <scope>NUCLEOTIDE SEQUENCE</scope>
    <source>
        <strain evidence="3">DSM 1682</strain>
    </source>
</reference>
<dbReference type="Proteomes" id="UP000068026">
    <property type="component" value="Chromosome"/>
</dbReference>
<organism evidence="3 5">
    <name type="scientific">Anaerotignum propionicum DSM 1682</name>
    <dbReference type="NCBI Taxonomy" id="991789"/>
    <lineage>
        <taxon>Bacteria</taxon>
        <taxon>Bacillati</taxon>
        <taxon>Bacillota</taxon>
        <taxon>Clostridia</taxon>
        <taxon>Lachnospirales</taxon>
        <taxon>Anaerotignaceae</taxon>
        <taxon>Anaerotignum</taxon>
    </lineage>
</organism>
<dbReference type="AlphaFoldDB" id="A0A0X1U706"/>
<feature type="domain" description="Calcineurin-like phosphoesterase" evidence="1">
    <location>
        <begin position="4"/>
        <end position="211"/>
    </location>
</feature>
<dbReference type="OrthoDB" id="9787800at2"/>
<keyword evidence="4" id="KW-1185">Reference proteome</keyword>
<proteinExistence type="predicted"/>
<evidence type="ECO:0000313" key="3">
    <source>
        <dbReference type="EMBL" id="SHF07946.1"/>
    </source>
</evidence>
<evidence type="ECO:0000313" key="4">
    <source>
        <dbReference type="Proteomes" id="UP000068026"/>
    </source>
</evidence>
<dbReference type="SUPFAM" id="SSF56300">
    <property type="entry name" value="Metallo-dependent phosphatases"/>
    <property type="match status" value="1"/>
</dbReference>
<dbReference type="EMBL" id="CP014223">
    <property type="protein sequence ID" value="AMJ40714.1"/>
    <property type="molecule type" value="Genomic_DNA"/>
</dbReference>
<evidence type="ECO:0000259" key="1">
    <source>
        <dbReference type="Pfam" id="PF00149"/>
    </source>
</evidence>
<dbReference type="InterPro" id="IPR029052">
    <property type="entry name" value="Metallo-depent_PP-like"/>
</dbReference>
<evidence type="ECO:0000313" key="5">
    <source>
        <dbReference type="Proteomes" id="UP000184204"/>
    </source>
</evidence>
<name>A0A0X1U706_ANAPI</name>
<dbReference type="Pfam" id="PF00149">
    <property type="entry name" value="Metallophos"/>
    <property type="match status" value="1"/>
</dbReference>
<dbReference type="KEGG" id="cpro:CPRO_11190"/>
<evidence type="ECO:0000313" key="2">
    <source>
        <dbReference type="EMBL" id="AMJ40714.1"/>
    </source>
</evidence>
<reference evidence="2 4" key="1">
    <citation type="journal article" date="2016" name="Genome Announc.">
        <title>Complete Genome Sequence of the Amino Acid-Fermenting Clostridium propionicum X2 (DSM 1682).</title>
        <authorList>
            <person name="Poehlein A."/>
            <person name="Schlien K."/>
            <person name="Chowdhury N.P."/>
            <person name="Gottschalk G."/>
            <person name="Buckel W."/>
            <person name="Daniel R."/>
        </authorList>
    </citation>
    <scope>NUCLEOTIDE SEQUENCE [LARGE SCALE GENOMIC DNA]</scope>
    <source>
        <strain evidence="2 4">X2</strain>
    </source>
</reference>
<dbReference type="GO" id="GO:0016787">
    <property type="term" value="F:hydrolase activity"/>
    <property type="evidence" value="ECO:0007669"/>
    <property type="project" value="InterPro"/>
</dbReference>
<dbReference type="RefSeq" id="WP_143149015.1">
    <property type="nucleotide sequence ID" value="NZ_CP014223.1"/>
</dbReference>
<dbReference type="InterPro" id="IPR004843">
    <property type="entry name" value="Calcineurin-like_PHP"/>
</dbReference>
<protein>
    <recommendedName>
        <fullName evidence="1">Calcineurin-like phosphoesterase domain-containing protein</fullName>
    </recommendedName>
</protein>
<reference evidence="5" key="3">
    <citation type="submission" date="2016-11" db="EMBL/GenBank/DDBJ databases">
        <authorList>
            <person name="Jaros S."/>
            <person name="Januszkiewicz K."/>
            <person name="Wedrychowicz H."/>
        </authorList>
    </citation>
    <scope>NUCLEOTIDE SEQUENCE [LARGE SCALE GENOMIC DNA]</scope>
    <source>
        <strain evidence="5">DSM 1682</strain>
    </source>
</reference>
<dbReference type="Gene3D" id="3.60.21.10">
    <property type="match status" value="1"/>
</dbReference>